<protein>
    <recommendedName>
        <fullName evidence="1">PSP1 C-terminal domain-containing protein</fullName>
    </recommendedName>
</protein>
<dbReference type="InterPro" id="IPR007557">
    <property type="entry name" value="PSP1_C"/>
</dbReference>
<reference evidence="2 3" key="1">
    <citation type="submission" date="2018-03" db="EMBL/GenBank/DDBJ databases">
        <title>Genome sequence of Moorella humiferrea DSM 23265.</title>
        <authorList>
            <person name="Poehlein A."/>
            <person name="Daniel R."/>
        </authorList>
    </citation>
    <scope>NUCLEOTIDE SEQUENCE [LARGE SCALE GENOMIC DNA]</scope>
    <source>
        <strain evidence="2 3">DSM 23265</strain>
    </source>
</reference>
<dbReference type="PANTHER" id="PTHR43830">
    <property type="entry name" value="PROTEIN PSP1"/>
    <property type="match status" value="1"/>
</dbReference>
<sequence length="270" mass="30304">MIVTVIGVRFKKAGKIYYFDPGNLELKKGDAVIVETARGLEFGEVVIPPRQVDEKQIVQPLRPVIRRATAADIEQVRINQEKEKEAFAICRQKIAEHGLPMKLIDVEFTFDVSKIVFYFTAEGRVDFRELVKSLAAIFRTRIELRQIGVRDEAKLLGGLGCCGRPVCCATFLGEFDPVSIRMAKEQNLSLNPSKISGLCGRLMCCLRYENEVYEEARRHFPPCGTTVQTPAGPGRVAGHNVLKGTVFVELPEQGTMEFSLKDIGREENER</sequence>
<evidence type="ECO:0000313" key="3">
    <source>
        <dbReference type="Proteomes" id="UP000238415"/>
    </source>
</evidence>
<dbReference type="Proteomes" id="UP000238415">
    <property type="component" value="Unassembled WGS sequence"/>
</dbReference>
<comment type="caution">
    <text evidence="2">The sequence shown here is derived from an EMBL/GenBank/DDBJ whole genome shotgun (WGS) entry which is preliminary data.</text>
</comment>
<keyword evidence="3" id="KW-1185">Reference proteome</keyword>
<dbReference type="EMBL" id="PVXM01000015">
    <property type="protein sequence ID" value="PRR73843.1"/>
    <property type="molecule type" value="Genomic_DNA"/>
</dbReference>
<evidence type="ECO:0000259" key="1">
    <source>
        <dbReference type="PROSITE" id="PS51411"/>
    </source>
</evidence>
<dbReference type="Pfam" id="PF04468">
    <property type="entry name" value="PSP1"/>
    <property type="match status" value="1"/>
</dbReference>
<dbReference type="InterPro" id="IPR047767">
    <property type="entry name" value="PSP1-like"/>
</dbReference>
<dbReference type="PROSITE" id="PS51411">
    <property type="entry name" value="PSP1_C"/>
    <property type="match status" value="1"/>
</dbReference>
<dbReference type="PANTHER" id="PTHR43830:SF3">
    <property type="entry name" value="PROTEIN PSP1"/>
    <property type="match status" value="1"/>
</dbReference>
<dbReference type="NCBIfam" id="NF041131">
    <property type="entry name" value="RicT_YaaT_fam"/>
    <property type="match status" value="1"/>
</dbReference>
<dbReference type="GO" id="GO:0005737">
    <property type="term" value="C:cytoplasm"/>
    <property type="evidence" value="ECO:0007669"/>
    <property type="project" value="TreeGrafter"/>
</dbReference>
<feature type="domain" description="PSP1 C-terminal" evidence="1">
    <location>
        <begin position="62"/>
        <end position="147"/>
    </location>
</feature>
<gene>
    <name evidence="2" type="ORF">MOHU_09830</name>
</gene>
<evidence type="ECO:0000313" key="2">
    <source>
        <dbReference type="EMBL" id="PRR73843.1"/>
    </source>
</evidence>
<name>A0A2T0ATQ0_9FIRM</name>
<dbReference type="RefSeq" id="WP_277997010.1">
    <property type="nucleotide sequence ID" value="NZ_CP136419.1"/>
</dbReference>
<organism evidence="2 3">
    <name type="scientific">Neomoorella humiferrea</name>
    <dbReference type="NCBI Taxonomy" id="676965"/>
    <lineage>
        <taxon>Bacteria</taxon>
        <taxon>Bacillati</taxon>
        <taxon>Bacillota</taxon>
        <taxon>Clostridia</taxon>
        <taxon>Neomoorellales</taxon>
        <taxon>Neomoorellaceae</taxon>
        <taxon>Neomoorella</taxon>
    </lineage>
</organism>
<accession>A0A2T0ATQ0</accession>
<proteinExistence type="predicted"/>
<dbReference type="AlphaFoldDB" id="A0A2T0ATQ0"/>